<dbReference type="EMBL" id="FN653056">
    <property type="protein sequence ID" value="CBY24634.1"/>
    <property type="molecule type" value="Genomic_DNA"/>
</dbReference>
<evidence type="ECO:0000259" key="1">
    <source>
        <dbReference type="PROSITE" id="PS50011"/>
    </source>
</evidence>
<evidence type="ECO:0000313" key="2">
    <source>
        <dbReference type="EMBL" id="CBY24634.1"/>
    </source>
</evidence>
<dbReference type="AlphaFoldDB" id="E4XIV0"/>
<proteinExistence type="predicted"/>
<dbReference type="InParanoid" id="E4XIV0"/>
<sequence length="261" mass="30255">MELFDYSSPFVDTIKCIVTEQVNGPTLEDFLEDSHAMSRMLSEQEGFIMCAQLVSAVAFCHSRSIVHRSVYPSNIWVKSDGISIKLGDFSSAKQIQETITHRTKNPLMRARRHRQGMRMRHIFNFDRAPESGNDVQRLTFNADSWTIGVCLSYISAGYHPFWGESQDERLRHYETYQRRPERLDNGLDPLVARCLIVDPEMRIQNACLMKENVVLKPFIHKLELGIKPIFLAEQFERNDDIELLQQELQMARSQNQESVTT</sequence>
<dbReference type="PANTHER" id="PTHR44167:SF24">
    <property type="entry name" value="SERINE_THREONINE-PROTEIN KINASE CHK2"/>
    <property type="match status" value="1"/>
</dbReference>
<dbReference type="PANTHER" id="PTHR44167">
    <property type="entry name" value="OVARIAN-SPECIFIC SERINE/THREONINE-PROTEIN KINASE LOK-RELATED"/>
    <property type="match status" value="1"/>
</dbReference>
<reference evidence="2" key="1">
    <citation type="journal article" date="2010" name="Science">
        <title>Plasticity of animal genome architecture unmasked by rapid evolution of a pelagic tunicate.</title>
        <authorList>
            <person name="Denoeud F."/>
            <person name="Henriet S."/>
            <person name="Mungpakdee S."/>
            <person name="Aury J.M."/>
            <person name="Da Silva C."/>
            <person name="Brinkmann H."/>
            <person name="Mikhaleva J."/>
            <person name="Olsen L.C."/>
            <person name="Jubin C."/>
            <person name="Canestro C."/>
            <person name="Bouquet J.M."/>
            <person name="Danks G."/>
            <person name="Poulain J."/>
            <person name="Campsteijn C."/>
            <person name="Adamski M."/>
            <person name="Cross I."/>
            <person name="Yadetie F."/>
            <person name="Muffato M."/>
            <person name="Louis A."/>
            <person name="Butcher S."/>
            <person name="Tsagkogeorga G."/>
            <person name="Konrad A."/>
            <person name="Singh S."/>
            <person name="Jensen M.F."/>
            <person name="Cong E.H."/>
            <person name="Eikeseth-Otteraa H."/>
            <person name="Noel B."/>
            <person name="Anthouard V."/>
            <person name="Porcel B.M."/>
            <person name="Kachouri-Lafond R."/>
            <person name="Nishino A."/>
            <person name="Ugolini M."/>
            <person name="Chourrout P."/>
            <person name="Nishida H."/>
            <person name="Aasland R."/>
            <person name="Huzurbazar S."/>
            <person name="Westhof E."/>
            <person name="Delsuc F."/>
            <person name="Lehrach H."/>
            <person name="Reinhardt R."/>
            <person name="Weissenbach J."/>
            <person name="Roy S.W."/>
            <person name="Artiguenave F."/>
            <person name="Postlethwait J.H."/>
            <person name="Manak J.R."/>
            <person name="Thompson E.M."/>
            <person name="Jaillon O."/>
            <person name="Du Pasquier L."/>
            <person name="Boudinot P."/>
            <person name="Liberles D.A."/>
            <person name="Volff J.N."/>
            <person name="Philippe H."/>
            <person name="Lenhard B."/>
            <person name="Roest Crollius H."/>
            <person name="Wincker P."/>
            <person name="Chourrout D."/>
        </authorList>
    </citation>
    <scope>NUCLEOTIDE SEQUENCE [LARGE SCALE GENOMIC DNA]</scope>
</reference>
<dbReference type="InterPro" id="IPR000719">
    <property type="entry name" value="Prot_kinase_dom"/>
</dbReference>
<dbReference type="OrthoDB" id="1668230at2759"/>
<organism evidence="2">
    <name type="scientific">Oikopleura dioica</name>
    <name type="common">Tunicate</name>
    <dbReference type="NCBI Taxonomy" id="34765"/>
    <lineage>
        <taxon>Eukaryota</taxon>
        <taxon>Metazoa</taxon>
        <taxon>Chordata</taxon>
        <taxon>Tunicata</taxon>
        <taxon>Appendicularia</taxon>
        <taxon>Copelata</taxon>
        <taxon>Oikopleuridae</taxon>
        <taxon>Oikopleura</taxon>
    </lineage>
</organism>
<dbReference type="SMART" id="SM00220">
    <property type="entry name" value="S_TKc"/>
    <property type="match status" value="1"/>
</dbReference>
<protein>
    <recommendedName>
        <fullName evidence="1">Protein kinase domain-containing protein</fullName>
    </recommendedName>
</protein>
<keyword evidence="3" id="KW-1185">Reference proteome</keyword>
<gene>
    <name evidence="2" type="ORF">GSOID_T00012527001</name>
</gene>
<dbReference type="Proteomes" id="UP000001307">
    <property type="component" value="Unassembled WGS sequence"/>
</dbReference>
<dbReference type="SUPFAM" id="SSF56112">
    <property type="entry name" value="Protein kinase-like (PK-like)"/>
    <property type="match status" value="1"/>
</dbReference>
<dbReference type="Gene3D" id="1.10.510.10">
    <property type="entry name" value="Transferase(Phosphotransferase) domain 1"/>
    <property type="match status" value="1"/>
</dbReference>
<name>E4XIV0_OIKDI</name>
<dbReference type="PROSITE" id="PS50011">
    <property type="entry name" value="PROTEIN_KINASE_DOM"/>
    <property type="match status" value="1"/>
</dbReference>
<feature type="domain" description="Protein kinase" evidence="1">
    <location>
        <begin position="1"/>
        <end position="219"/>
    </location>
</feature>
<dbReference type="InterPro" id="IPR011009">
    <property type="entry name" value="Kinase-like_dom_sf"/>
</dbReference>
<dbReference type="GO" id="GO:0005524">
    <property type="term" value="F:ATP binding"/>
    <property type="evidence" value="ECO:0007669"/>
    <property type="project" value="InterPro"/>
</dbReference>
<evidence type="ECO:0000313" key="3">
    <source>
        <dbReference type="Proteomes" id="UP000001307"/>
    </source>
</evidence>
<dbReference type="GO" id="GO:0004672">
    <property type="term" value="F:protein kinase activity"/>
    <property type="evidence" value="ECO:0007669"/>
    <property type="project" value="InterPro"/>
</dbReference>
<accession>E4XIV0</accession>
<dbReference type="Pfam" id="PF00069">
    <property type="entry name" value="Pkinase"/>
    <property type="match status" value="1"/>
</dbReference>